<evidence type="ECO:0000313" key="3">
    <source>
        <dbReference type="EMBL" id="MDV0446512.1"/>
    </source>
</evidence>
<feature type="domain" description="YhcG PDDEXK nuclease" evidence="1">
    <location>
        <begin position="170"/>
        <end position="317"/>
    </location>
</feature>
<dbReference type="GO" id="GO:0003676">
    <property type="term" value="F:nucleic acid binding"/>
    <property type="evidence" value="ECO:0007669"/>
    <property type="project" value="InterPro"/>
</dbReference>
<comment type="caution">
    <text evidence="3">The sequence shown here is derived from an EMBL/GenBank/DDBJ whole genome shotgun (WGS) entry which is preliminary data.</text>
</comment>
<sequence>MSHDIIPYADAIIHMIEESRLNVLKSVNAELIKLYWRVGEYLSNESSKSLWGSSFIDETARRIRENNPEIKGFDRRNLYRMKQFYETYKDNEFVSPLVTQISWTNHLLILSNTKSMEEKEFYIKLCLQEKYSKRELERQFGSCYYERYLLSSKKTASTMLPENIKNGFFDKYVLEFLDLPDGYSENDFKKAIIQNLKNFLLELGRDFSFIGEEYRIQVGDTDFYIDLLFYHRALSCLVAFELKIDNFKPEYLGKMNFYLESLDREHKKPNENPSIGVILCATKNDEIVEYAMSKSLSPALVSEYTLQLIDKKLLERKLREFKELIPENKTDILNK</sequence>
<dbReference type="Gene3D" id="3.40.1350.10">
    <property type="match status" value="1"/>
</dbReference>
<dbReference type="EMBL" id="JAWDKD010000007">
    <property type="protein sequence ID" value="MDV0446512.1"/>
    <property type="molecule type" value="Genomic_DNA"/>
</dbReference>
<evidence type="ECO:0000259" key="1">
    <source>
        <dbReference type="Pfam" id="PF06250"/>
    </source>
</evidence>
<dbReference type="AlphaFoldDB" id="A0AAE4SCH7"/>
<dbReference type="Proteomes" id="UP001271789">
    <property type="component" value="Unassembled WGS sequence"/>
</dbReference>
<dbReference type="InterPro" id="IPR009362">
    <property type="entry name" value="YhcG_C"/>
</dbReference>
<dbReference type="Pfam" id="PF06250">
    <property type="entry name" value="YhcG_C"/>
    <property type="match status" value="1"/>
</dbReference>
<feature type="domain" description="YhcG N-terminal" evidence="2">
    <location>
        <begin position="12"/>
        <end position="147"/>
    </location>
</feature>
<dbReference type="GO" id="GO:0016787">
    <property type="term" value="F:hydrolase activity"/>
    <property type="evidence" value="ECO:0007669"/>
    <property type="project" value="UniProtKB-KW"/>
</dbReference>
<dbReference type="Pfam" id="PF17761">
    <property type="entry name" value="DUF1016_N"/>
    <property type="match status" value="1"/>
</dbReference>
<gene>
    <name evidence="3" type="primary">yhcG_2</name>
    <name evidence="3" type="ORF">MsAg5_03540</name>
</gene>
<dbReference type="InterPro" id="IPR053148">
    <property type="entry name" value="PD-DEXK-like_domain"/>
</dbReference>
<dbReference type="InterPro" id="IPR041527">
    <property type="entry name" value="YhcG_N"/>
</dbReference>
<dbReference type="EC" id="3.1.-.-" evidence="3"/>
<accession>A0AAE4SCH7</accession>
<evidence type="ECO:0000259" key="2">
    <source>
        <dbReference type="Pfam" id="PF17761"/>
    </source>
</evidence>
<organism evidence="3 4">
    <name type="scientific">Methanolapillus africanus</name>
    <dbReference type="NCBI Taxonomy" id="3028297"/>
    <lineage>
        <taxon>Archaea</taxon>
        <taxon>Methanobacteriati</taxon>
        <taxon>Methanobacteriota</taxon>
        <taxon>Stenosarchaea group</taxon>
        <taxon>Methanomicrobia</taxon>
        <taxon>Methanosarcinales</taxon>
        <taxon>Methanosarcinaceae</taxon>
        <taxon>Methanolapillus</taxon>
    </lineage>
</organism>
<dbReference type="InterPro" id="IPR011856">
    <property type="entry name" value="tRNA_endonuc-like_dom_sf"/>
</dbReference>
<protein>
    <submittedName>
        <fullName evidence="3">Nuclease YhcG</fullName>
        <ecNumber evidence="3">3.1.-.-</ecNumber>
    </submittedName>
</protein>
<name>A0AAE4SCH7_9EURY</name>
<dbReference type="PANTHER" id="PTHR30547">
    <property type="entry name" value="UNCHARACTERIZED PROTEIN YHCG-RELATED"/>
    <property type="match status" value="1"/>
</dbReference>
<keyword evidence="3" id="KW-0378">Hydrolase</keyword>
<reference evidence="3" key="1">
    <citation type="submission" date="2023-06" db="EMBL/GenBank/DDBJ databases">
        <title>Genome sequence of Methanosarcinaceae archaeon Ag5.</title>
        <authorList>
            <person name="Protasov E."/>
            <person name="Platt K."/>
            <person name="Poehlein A."/>
            <person name="Daniel R."/>
            <person name="Brune A."/>
        </authorList>
    </citation>
    <scope>NUCLEOTIDE SEQUENCE</scope>
    <source>
        <strain evidence="3">Ag5</strain>
    </source>
</reference>
<keyword evidence="4" id="KW-1185">Reference proteome</keyword>
<proteinExistence type="predicted"/>
<dbReference type="PANTHER" id="PTHR30547:SF5">
    <property type="entry name" value="NUCLEASE YHCG-RELATED"/>
    <property type="match status" value="1"/>
</dbReference>
<evidence type="ECO:0000313" key="4">
    <source>
        <dbReference type="Proteomes" id="UP001271789"/>
    </source>
</evidence>